<evidence type="ECO:0000256" key="2">
    <source>
        <dbReference type="ARBA" id="ARBA00022475"/>
    </source>
</evidence>
<dbReference type="PROSITE" id="PS50206">
    <property type="entry name" value="RHODANESE_3"/>
    <property type="match status" value="1"/>
</dbReference>
<dbReference type="Proteomes" id="UP000035481">
    <property type="component" value="Unassembled WGS sequence"/>
</dbReference>
<evidence type="ECO:0000259" key="7">
    <source>
        <dbReference type="PROSITE" id="PS50206"/>
    </source>
</evidence>
<feature type="transmembrane region" description="Helical" evidence="6">
    <location>
        <begin position="70"/>
        <end position="93"/>
    </location>
</feature>
<dbReference type="InterPro" id="IPR051311">
    <property type="entry name" value="DedA_domain"/>
</dbReference>
<reference evidence="8 9" key="1">
    <citation type="journal article" date="2015" name="Antonie Van Leeuwenhoek">
        <title>A phylogenomic and molecular marker based taxonomic framework for the order Xanthomonadales: proposal to transfer the families Algiphilaceae and Solimonadaceae to the order Nevskiales ord. nov. and to create a new family within the order Xanthomonadales, the family Rhodanobacteraceae fam. nov., containing the genus Rhodanobacter and its closest relatives.</title>
        <authorList>
            <person name="Naushad S."/>
            <person name="Adeolu M."/>
            <person name="Wong S."/>
            <person name="Sohail M."/>
            <person name="Schellhorn H.E."/>
            <person name="Gupta R.S."/>
        </authorList>
    </citation>
    <scope>NUCLEOTIDE SEQUENCE [LARGE SCALE GENOMIC DNA]</scope>
    <source>
        <strain evidence="8 9">DSM 16301</strain>
    </source>
</reference>
<evidence type="ECO:0000256" key="6">
    <source>
        <dbReference type="SAM" id="Phobius"/>
    </source>
</evidence>
<protein>
    <submittedName>
        <fullName evidence="8">Sulfurtransferase</fullName>
    </submittedName>
</protein>
<gene>
    <name evidence="8" type="ORF">Y882_12790</name>
</gene>
<evidence type="ECO:0000313" key="9">
    <source>
        <dbReference type="Proteomes" id="UP000035481"/>
    </source>
</evidence>
<dbReference type="GO" id="GO:0016740">
    <property type="term" value="F:transferase activity"/>
    <property type="evidence" value="ECO:0007669"/>
    <property type="project" value="UniProtKB-KW"/>
</dbReference>
<dbReference type="InterPro" id="IPR032816">
    <property type="entry name" value="VTT_dom"/>
</dbReference>
<dbReference type="GO" id="GO:0005886">
    <property type="term" value="C:plasma membrane"/>
    <property type="evidence" value="ECO:0007669"/>
    <property type="project" value="UniProtKB-SubCell"/>
</dbReference>
<dbReference type="STRING" id="1440762.Y882_12790"/>
<feature type="domain" description="Rhodanese" evidence="7">
    <location>
        <begin position="240"/>
        <end position="332"/>
    </location>
</feature>
<proteinExistence type="predicted"/>
<dbReference type="InterPro" id="IPR036873">
    <property type="entry name" value="Rhodanese-like_dom_sf"/>
</dbReference>
<feature type="transmembrane region" description="Helical" evidence="6">
    <location>
        <begin position="187"/>
        <end position="212"/>
    </location>
</feature>
<keyword evidence="3 6" id="KW-0812">Transmembrane</keyword>
<comment type="caution">
    <text evidence="8">The sequence shown here is derived from an EMBL/GenBank/DDBJ whole genome shotgun (WGS) entry which is preliminary data.</text>
</comment>
<feature type="transmembrane region" description="Helical" evidence="6">
    <location>
        <begin position="27"/>
        <end position="50"/>
    </location>
</feature>
<dbReference type="Pfam" id="PF09335">
    <property type="entry name" value="VTT_dom"/>
    <property type="match status" value="1"/>
</dbReference>
<accession>A0A0G9H6G3</accession>
<evidence type="ECO:0000256" key="3">
    <source>
        <dbReference type="ARBA" id="ARBA00022692"/>
    </source>
</evidence>
<keyword evidence="5 6" id="KW-0472">Membrane</keyword>
<dbReference type="Gene3D" id="3.40.250.10">
    <property type="entry name" value="Rhodanese-like domain"/>
    <property type="match status" value="1"/>
</dbReference>
<dbReference type="PANTHER" id="PTHR42709:SF6">
    <property type="entry name" value="UNDECAPRENYL PHOSPHATE TRANSPORTER A"/>
    <property type="match status" value="1"/>
</dbReference>
<dbReference type="AlphaFoldDB" id="A0A0G9H6G3"/>
<dbReference type="PANTHER" id="PTHR42709">
    <property type="entry name" value="ALKALINE PHOSPHATASE LIKE PROTEIN"/>
    <property type="match status" value="1"/>
</dbReference>
<evidence type="ECO:0000256" key="5">
    <source>
        <dbReference type="ARBA" id="ARBA00023136"/>
    </source>
</evidence>
<evidence type="ECO:0000256" key="1">
    <source>
        <dbReference type="ARBA" id="ARBA00004651"/>
    </source>
</evidence>
<keyword evidence="4 6" id="KW-1133">Transmembrane helix</keyword>
<keyword evidence="8" id="KW-0808">Transferase</keyword>
<dbReference type="InterPro" id="IPR001763">
    <property type="entry name" value="Rhodanese-like_dom"/>
</dbReference>
<name>A0A0G9H6G3_9GAMM</name>
<organism evidence="8 9">
    <name type="scientific">Dyella japonica DSM 16301</name>
    <dbReference type="NCBI Taxonomy" id="1440762"/>
    <lineage>
        <taxon>Bacteria</taxon>
        <taxon>Pseudomonadati</taxon>
        <taxon>Pseudomonadota</taxon>
        <taxon>Gammaproteobacteria</taxon>
        <taxon>Lysobacterales</taxon>
        <taxon>Rhodanobacteraceae</taxon>
        <taxon>Dyella</taxon>
    </lineage>
</organism>
<keyword evidence="2" id="KW-1003">Cell membrane</keyword>
<evidence type="ECO:0000256" key="4">
    <source>
        <dbReference type="ARBA" id="ARBA00022989"/>
    </source>
</evidence>
<evidence type="ECO:0000313" key="8">
    <source>
        <dbReference type="EMBL" id="KLD63277.1"/>
    </source>
</evidence>
<dbReference type="SUPFAM" id="SSF52821">
    <property type="entry name" value="Rhodanese/Cell cycle control phosphatase"/>
    <property type="match status" value="1"/>
</dbReference>
<sequence>MVFTSAGPNDGGAARCHRSRLVMAHHIIELIAQYGLLLVFVNVLIEQAGVPLPAVPTMIVAGALASTERLPLSGVVAVAVLACLLADYAWYAAGRYFGGGVMRTLCRISLSPDSCVKQSELRFQRWRGGVLLLAKFVPGLSTVAPPLVGAMGLRTAPFVFFDGVGSLLWVGVAVSLGYVFSTQIDDLLVTLANAGSVALMLIGSLLVLYIIMKWWQRHRLIRALRMARITVQELNDELNKGRTPAIVDVRSEAARILDSRVIPGALLADVNSVDLIVNAVPLDAELVIYCTCPNEASAALVAKALMSRGYKRVRPLLGGLDAWDEAGYPVNRAPAANDGNVISHAV</sequence>
<dbReference type="EMBL" id="JPLA01000030">
    <property type="protein sequence ID" value="KLD63277.1"/>
    <property type="molecule type" value="Genomic_DNA"/>
</dbReference>
<feature type="transmembrane region" description="Helical" evidence="6">
    <location>
        <begin position="159"/>
        <end position="181"/>
    </location>
</feature>
<dbReference type="PATRIC" id="fig|1440762.4.peg.2198"/>
<dbReference type="SMART" id="SM00450">
    <property type="entry name" value="RHOD"/>
    <property type="match status" value="1"/>
</dbReference>
<dbReference type="Pfam" id="PF00581">
    <property type="entry name" value="Rhodanese"/>
    <property type="match status" value="1"/>
</dbReference>
<comment type="subcellular location">
    <subcellularLocation>
        <location evidence="1">Cell membrane</location>
        <topology evidence="1">Multi-pass membrane protein</topology>
    </subcellularLocation>
</comment>